<dbReference type="EMBL" id="VFPE01000002">
    <property type="protein sequence ID" value="TQM28027.1"/>
    <property type="molecule type" value="Genomic_DNA"/>
</dbReference>
<protein>
    <submittedName>
        <fullName evidence="1">Uncharacterized protein</fullName>
    </submittedName>
</protein>
<name>A0A543F2H4_9MICO</name>
<proteinExistence type="predicted"/>
<dbReference type="AlphaFoldDB" id="A0A543F2H4"/>
<dbReference type="Proteomes" id="UP000320235">
    <property type="component" value="Unassembled WGS sequence"/>
</dbReference>
<sequence>MMINNTTGVVAREGEATRAFTSGTVSFGAVLSGRFPAAI</sequence>
<accession>A0A543F2H4</accession>
<evidence type="ECO:0000313" key="2">
    <source>
        <dbReference type="Proteomes" id="UP000320235"/>
    </source>
</evidence>
<gene>
    <name evidence="1" type="ORF">FB391_2070</name>
</gene>
<reference evidence="1 2" key="1">
    <citation type="submission" date="2019-06" db="EMBL/GenBank/DDBJ databases">
        <title>Sequencing the genomes of 1000 actinobacteria strains.</title>
        <authorList>
            <person name="Klenk H.-P."/>
        </authorList>
    </citation>
    <scope>NUCLEOTIDE SEQUENCE [LARGE SCALE GENOMIC DNA]</scope>
    <source>
        <strain evidence="1 2">DSM 105492</strain>
    </source>
</reference>
<keyword evidence="2" id="KW-1185">Reference proteome</keyword>
<evidence type="ECO:0000313" key="1">
    <source>
        <dbReference type="EMBL" id="TQM28027.1"/>
    </source>
</evidence>
<organism evidence="1 2">
    <name type="scientific">Microbacterium kyungheense</name>
    <dbReference type="NCBI Taxonomy" id="1263636"/>
    <lineage>
        <taxon>Bacteria</taxon>
        <taxon>Bacillati</taxon>
        <taxon>Actinomycetota</taxon>
        <taxon>Actinomycetes</taxon>
        <taxon>Micrococcales</taxon>
        <taxon>Microbacteriaceae</taxon>
        <taxon>Microbacterium</taxon>
    </lineage>
</organism>
<comment type="caution">
    <text evidence="1">The sequence shown here is derived from an EMBL/GenBank/DDBJ whole genome shotgun (WGS) entry which is preliminary data.</text>
</comment>